<proteinExistence type="predicted"/>
<gene>
    <name evidence="2" type="ORF">BDK51DRAFT_26519</name>
</gene>
<feature type="compositionally biased region" description="Basic and acidic residues" evidence="1">
    <location>
        <begin position="423"/>
        <end position="441"/>
    </location>
</feature>
<feature type="compositionally biased region" description="Polar residues" evidence="1">
    <location>
        <begin position="407"/>
        <end position="416"/>
    </location>
</feature>
<keyword evidence="3" id="KW-1185">Reference proteome</keyword>
<dbReference type="AlphaFoldDB" id="A0A4P9VV80"/>
<feature type="region of interest" description="Disordered" evidence="1">
    <location>
        <begin position="35"/>
        <end position="95"/>
    </location>
</feature>
<feature type="region of interest" description="Disordered" evidence="1">
    <location>
        <begin position="487"/>
        <end position="506"/>
    </location>
</feature>
<feature type="region of interest" description="Disordered" evidence="1">
    <location>
        <begin position="385"/>
        <end position="449"/>
    </location>
</feature>
<evidence type="ECO:0000256" key="1">
    <source>
        <dbReference type="SAM" id="MobiDB-lite"/>
    </source>
</evidence>
<feature type="compositionally biased region" description="Polar residues" evidence="1">
    <location>
        <begin position="153"/>
        <end position="163"/>
    </location>
</feature>
<dbReference type="Proteomes" id="UP000269721">
    <property type="component" value="Unassembled WGS sequence"/>
</dbReference>
<protein>
    <submittedName>
        <fullName evidence="2">Uncharacterized protein</fullName>
    </submittedName>
</protein>
<evidence type="ECO:0000313" key="3">
    <source>
        <dbReference type="Proteomes" id="UP000269721"/>
    </source>
</evidence>
<reference evidence="3" key="1">
    <citation type="journal article" date="2018" name="Nat. Microbiol.">
        <title>Leveraging single-cell genomics to expand the fungal tree of life.</title>
        <authorList>
            <person name="Ahrendt S.R."/>
            <person name="Quandt C.A."/>
            <person name="Ciobanu D."/>
            <person name="Clum A."/>
            <person name="Salamov A."/>
            <person name="Andreopoulos B."/>
            <person name="Cheng J.F."/>
            <person name="Woyke T."/>
            <person name="Pelin A."/>
            <person name="Henrissat B."/>
            <person name="Reynolds N.K."/>
            <person name="Benny G.L."/>
            <person name="Smith M.E."/>
            <person name="James T.Y."/>
            <person name="Grigoriev I.V."/>
        </authorList>
    </citation>
    <scope>NUCLEOTIDE SEQUENCE [LARGE SCALE GENOMIC DNA]</scope>
</reference>
<organism evidence="2 3">
    <name type="scientific">Blyttiomyces helicus</name>
    <dbReference type="NCBI Taxonomy" id="388810"/>
    <lineage>
        <taxon>Eukaryota</taxon>
        <taxon>Fungi</taxon>
        <taxon>Fungi incertae sedis</taxon>
        <taxon>Chytridiomycota</taxon>
        <taxon>Chytridiomycota incertae sedis</taxon>
        <taxon>Chytridiomycetes</taxon>
        <taxon>Chytridiomycetes incertae sedis</taxon>
        <taxon>Blyttiomyces</taxon>
    </lineage>
</organism>
<evidence type="ECO:0000313" key="2">
    <source>
        <dbReference type="EMBL" id="RKO83541.1"/>
    </source>
</evidence>
<accession>A0A4P9VV80</accession>
<feature type="compositionally biased region" description="Basic and acidic residues" evidence="1">
    <location>
        <begin position="78"/>
        <end position="92"/>
    </location>
</feature>
<sequence>MQRSLVPPFTAPPVPLPLLVPMPIQPPFGTYKLPVGPAPSAKQPVAPPASTKYPAARGYNGSATVSACGTKLPMRRSPSLDDRRESRSEIAGDARGGYDSYQYLNKLGVENSAVEVEVGVEDKEVDVQVEVDYEEKVAIEDERYGNRYHAQKVDTTGGPSSPRFNDARRDSGSSTSNRRGYNDVPFSNGRFAAPPGPRYSDRDASPANYSPPPTGNGNVQIATRLASLFSTFLYMPLEKITGLHKSAFKGSPAWPAASGGPKFIDRLRQVAAAAPHIITVHTFVINRDSLPNTISYLAVPNRLRDAPKRVTDRVGRLHALVPPGQRVQNSVLLGMYRRVYEPENGPANENVKHIRVEDSHVRDFIASLRDDHRLCCEIGLQDSRVGGGGHHKHHQRAPMHQQPHDNLPTQQHPRQSQPKHRYQNRDDDMNDDREGYHHRDEHDDDVANDDADEIVDRETDADPDVLDLSAAEDWLNATFGPAHLFFDSPDRHAPSKFDGAYESMAR</sequence>
<dbReference type="EMBL" id="ML001121">
    <property type="protein sequence ID" value="RKO83541.1"/>
    <property type="molecule type" value="Genomic_DNA"/>
</dbReference>
<feature type="region of interest" description="Disordered" evidence="1">
    <location>
        <begin position="148"/>
        <end position="216"/>
    </location>
</feature>
<name>A0A4P9VV80_9FUNG</name>